<dbReference type="RefSeq" id="WP_165566216.1">
    <property type="nucleotide sequence ID" value="NZ_SAYU02000007.1"/>
</dbReference>
<comment type="caution">
    <text evidence="1">The sequence shown here is derived from an EMBL/GenBank/DDBJ whole genome shotgun (WGS) entry which is preliminary data.</text>
</comment>
<keyword evidence="2" id="KW-1185">Reference proteome</keyword>
<accession>A0A8T6R0J2</accession>
<dbReference type="GO" id="GO:0004519">
    <property type="term" value="F:endonuclease activity"/>
    <property type="evidence" value="ECO:0007669"/>
    <property type="project" value="UniProtKB-KW"/>
</dbReference>
<keyword evidence="1" id="KW-0378">Hydrolase</keyword>
<dbReference type="Proteomes" id="UP000287866">
    <property type="component" value="Unassembled WGS sequence"/>
</dbReference>
<name>A0A8T6R0J2_9MICO</name>
<protein>
    <submittedName>
        <fullName evidence="1">ATP-dependent endonuclease</fullName>
    </submittedName>
</protein>
<organism evidence="1 2">
    <name type="scientific">Phycicoccus flavus</name>
    <dbReference type="NCBI Taxonomy" id="2502783"/>
    <lineage>
        <taxon>Bacteria</taxon>
        <taxon>Bacillati</taxon>
        <taxon>Actinomycetota</taxon>
        <taxon>Actinomycetes</taxon>
        <taxon>Micrococcales</taxon>
        <taxon>Intrasporangiaceae</taxon>
        <taxon>Phycicoccus</taxon>
    </lineage>
</organism>
<reference evidence="1" key="1">
    <citation type="submission" date="2020-03" db="EMBL/GenBank/DDBJ databases">
        <title>Phycicoccus flavus sp. nov., a novel endophytic actinobacterium isolated from branch of Kandelia candel.</title>
        <authorList>
            <person name="Tuo L."/>
        </authorList>
    </citation>
    <scope>NUCLEOTIDE SEQUENCE</scope>
    <source>
        <strain evidence="1">CMS6Z-2</strain>
    </source>
</reference>
<dbReference type="EMBL" id="SAYU02000007">
    <property type="protein sequence ID" value="NHA67153.1"/>
    <property type="molecule type" value="Genomic_DNA"/>
</dbReference>
<keyword evidence="1" id="KW-0540">Nuclease</keyword>
<evidence type="ECO:0000313" key="2">
    <source>
        <dbReference type="Proteomes" id="UP000287866"/>
    </source>
</evidence>
<keyword evidence="1" id="KW-0255">Endonuclease</keyword>
<sequence length="192" mass="20476">MDGETSEAGGAGTSPVVLVEGESDAVLVRYVLASRGAVADVLPMGGVTNLPRCLERHGGPSRRVLTLLDADEQRVAVRALRRFGRDAETADELARHGVFVCERDLEDLLIRALGPDRVLDGLAAMGELGAFASFSRMPQWRRRHVVDRLHRFAGSGSGRKARLAAALAPRLDPDDLPDPLDALVLAVLAAGP</sequence>
<dbReference type="AlphaFoldDB" id="A0A8T6R0J2"/>
<evidence type="ECO:0000313" key="1">
    <source>
        <dbReference type="EMBL" id="NHA67153.1"/>
    </source>
</evidence>
<gene>
    <name evidence="1" type="ORF">EPD83_003650</name>
</gene>
<proteinExistence type="predicted"/>